<reference evidence="5" key="2">
    <citation type="submission" date="2025-08" db="UniProtKB">
        <authorList>
            <consortium name="Ensembl"/>
        </authorList>
    </citation>
    <scope>IDENTIFICATION</scope>
</reference>
<evidence type="ECO:0000313" key="5">
    <source>
        <dbReference type="Ensembl" id="ENSNFUP00015014711.1"/>
    </source>
</evidence>
<dbReference type="Ensembl" id="ENSNFUT00015015434.1">
    <property type="protein sequence ID" value="ENSNFUP00015014711.1"/>
    <property type="gene ID" value="ENSNFUG00015007138.1"/>
</dbReference>
<dbReference type="PANTHER" id="PTHR34916:SF1">
    <property type="entry name" value="GI:13385330"/>
    <property type="match status" value="1"/>
</dbReference>
<reference evidence="5" key="3">
    <citation type="submission" date="2025-09" db="UniProtKB">
        <authorList>
            <consortium name="Ensembl"/>
        </authorList>
    </citation>
    <scope>IDENTIFICATION</scope>
</reference>
<keyword evidence="6" id="KW-1185">Reference proteome</keyword>
<protein>
    <recommendedName>
        <fullName evidence="4">Translin-associated factor X-interacting protein 1 N-terminal domain-containing protein</fullName>
    </recommendedName>
</protein>
<accession>A0A8C6NNV8</accession>
<proteinExistence type="predicted"/>
<dbReference type="Pfam" id="PF15739">
    <property type="entry name" value="TSNAXIP1_N"/>
    <property type="match status" value="1"/>
</dbReference>
<name>A0A8C6NNV8_NOTFU</name>
<reference evidence="5" key="1">
    <citation type="submission" date="2014-08" db="EMBL/GenBank/DDBJ databases">
        <authorList>
            <person name="Senf B."/>
            <person name="Petzold A."/>
            <person name="Downie B.R."/>
            <person name="Koch P."/>
            <person name="Platzer M."/>
        </authorList>
    </citation>
    <scope>NUCLEOTIDE SEQUENCE [LARGE SCALE GENOMIC DNA]</scope>
    <source>
        <strain evidence="5">GRZ</strain>
    </source>
</reference>
<feature type="region of interest" description="Disordered" evidence="3">
    <location>
        <begin position="60"/>
        <end position="88"/>
    </location>
</feature>
<feature type="compositionally biased region" description="Polar residues" evidence="3">
    <location>
        <begin position="1"/>
        <end position="12"/>
    </location>
</feature>
<evidence type="ECO:0000256" key="2">
    <source>
        <dbReference type="SAM" id="Coils"/>
    </source>
</evidence>
<dbReference type="GeneTree" id="ENSGT00940000177213"/>
<feature type="coiled-coil region" evidence="2">
    <location>
        <begin position="220"/>
        <end position="281"/>
    </location>
</feature>
<feature type="domain" description="Translin-associated factor X-interacting protein 1 N-terminal" evidence="4">
    <location>
        <begin position="118"/>
        <end position="229"/>
    </location>
</feature>
<dbReference type="AlphaFoldDB" id="A0A8C6NNV8"/>
<feature type="compositionally biased region" description="Basic and acidic residues" evidence="3">
    <location>
        <begin position="18"/>
        <end position="31"/>
    </location>
</feature>
<evidence type="ECO:0000256" key="1">
    <source>
        <dbReference type="ARBA" id="ARBA00023054"/>
    </source>
</evidence>
<sequence length="389" mass="44365">MEASPSENTSGTAFVESEVSRSKQDQTKDYSSHAGTIGDATEIDSCPSDVLTNQLKGCSQRESDSLSHPKGSVQFSLSHSNHEGLNNEGRLERKQWVDKEVATKQVVLAERNFAEACEQKLQKELKKLSVQSRPSRDRLAVFSDVFDDVCEGSPVFGHILREIKADYDLYANHLIRSHSSTLNMCSQPLSDSVKDTDVKEMGEKELDNAPKQVCMLEQEARRALEEKKRFQHELQKISAVIGSEDNLKNTSLSMLQDSANIPQLRLQVLKIRKEIQDLEKEIGENLVYDVRTSATERRIKEVKTESMKLIASNNRLRTISKDFEEKINEVLNTEKVNKSLRRYVVRASQYLTRIYVFDLLLLRFGFFVCFNPCRMLWSEIFGDLQTDGE</sequence>
<evidence type="ECO:0000256" key="3">
    <source>
        <dbReference type="SAM" id="MobiDB-lite"/>
    </source>
</evidence>
<gene>
    <name evidence="5" type="primary">LOC107375589</name>
</gene>
<dbReference type="Proteomes" id="UP000694548">
    <property type="component" value="Chromosome sgr03"/>
</dbReference>
<dbReference type="PANTHER" id="PTHR34916">
    <property type="entry name" value="GI:13385330"/>
    <property type="match status" value="1"/>
</dbReference>
<keyword evidence="1 2" id="KW-0175">Coiled coil</keyword>
<feature type="region of interest" description="Disordered" evidence="3">
    <location>
        <begin position="1"/>
        <end position="46"/>
    </location>
</feature>
<evidence type="ECO:0000313" key="6">
    <source>
        <dbReference type="Proteomes" id="UP000694548"/>
    </source>
</evidence>
<evidence type="ECO:0000259" key="4">
    <source>
        <dbReference type="Pfam" id="PF15739"/>
    </source>
</evidence>
<organism evidence="5 6">
    <name type="scientific">Nothobranchius furzeri</name>
    <name type="common">Turquoise killifish</name>
    <dbReference type="NCBI Taxonomy" id="105023"/>
    <lineage>
        <taxon>Eukaryota</taxon>
        <taxon>Metazoa</taxon>
        <taxon>Chordata</taxon>
        <taxon>Craniata</taxon>
        <taxon>Vertebrata</taxon>
        <taxon>Euteleostomi</taxon>
        <taxon>Actinopterygii</taxon>
        <taxon>Neopterygii</taxon>
        <taxon>Teleostei</taxon>
        <taxon>Neoteleostei</taxon>
        <taxon>Acanthomorphata</taxon>
        <taxon>Ovalentaria</taxon>
        <taxon>Atherinomorphae</taxon>
        <taxon>Cyprinodontiformes</taxon>
        <taxon>Nothobranchiidae</taxon>
        <taxon>Nothobranchius</taxon>
    </lineage>
</organism>
<dbReference type="InterPro" id="IPR032755">
    <property type="entry name" value="TSNAXIP1_N"/>
</dbReference>